<dbReference type="InterPro" id="IPR011541">
    <property type="entry name" value="Ni/Co_transpt_high_affinity"/>
</dbReference>
<evidence type="ECO:0000256" key="4">
    <source>
        <dbReference type="ARBA" id="ARBA00022596"/>
    </source>
</evidence>
<feature type="transmembrane region" description="Helical" evidence="8">
    <location>
        <begin position="320"/>
        <end position="342"/>
    </location>
</feature>
<evidence type="ECO:0000256" key="3">
    <source>
        <dbReference type="ARBA" id="ARBA00022448"/>
    </source>
</evidence>
<feature type="transmembrane region" description="Helical" evidence="8">
    <location>
        <begin position="45"/>
        <end position="64"/>
    </location>
</feature>
<dbReference type="PANTHER" id="PTHR31611:SF0">
    <property type="entry name" value="HIGH-AFFINITY NICKEL TRANSPORT PROTEIN NIC1"/>
    <property type="match status" value="1"/>
</dbReference>
<feature type="transmembrane region" description="Helical" evidence="8">
    <location>
        <begin position="235"/>
        <end position="257"/>
    </location>
</feature>
<name>A0ABW2N9E5_9ACTN</name>
<comment type="subcellular location">
    <subcellularLocation>
        <location evidence="8">Cell membrane</location>
        <topology evidence="8">Multi-pass membrane protein</topology>
    </subcellularLocation>
    <subcellularLocation>
        <location evidence="1">Endomembrane system</location>
        <topology evidence="1">Multi-pass membrane protein</topology>
    </subcellularLocation>
</comment>
<comment type="similarity">
    <text evidence="2 8">Belongs to the NiCoT transporter (TC 2.A.52) family.</text>
</comment>
<evidence type="ECO:0000256" key="5">
    <source>
        <dbReference type="ARBA" id="ARBA00022692"/>
    </source>
</evidence>
<keyword evidence="5 8" id="KW-0812">Transmembrane</keyword>
<accession>A0ABW2N9E5</accession>
<dbReference type="EMBL" id="JBHTCH010000025">
    <property type="protein sequence ID" value="MFC7362494.1"/>
    <property type="molecule type" value="Genomic_DNA"/>
</dbReference>
<proteinExistence type="inferred from homology"/>
<evidence type="ECO:0000313" key="9">
    <source>
        <dbReference type="EMBL" id="MFC7362494.1"/>
    </source>
</evidence>
<comment type="caution">
    <text evidence="9">The sequence shown here is derived from an EMBL/GenBank/DDBJ whole genome shotgun (WGS) entry which is preliminary data.</text>
</comment>
<keyword evidence="7 8" id="KW-0472">Membrane</keyword>
<evidence type="ECO:0000256" key="6">
    <source>
        <dbReference type="ARBA" id="ARBA00022989"/>
    </source>
</evidence>
<feature type="transmembrane region" description="Helical" evidence="8">
    <location>
        <begin position="204"/>
        <end position="229"/>
    </location>
</feature>
<evidence type="ECO:0000313" key="10">
    <source>
        <dbReference type="Proteomes" id="UP001596524"/>
    </source>
</evidence>
<dbReference type="Proteomes" id="UP001596524">
    <property type="component" value="Unassembled WGS sequence"/>
</dbReference>
<protein>
    <recommendedName>
        <fullName evidence="8">Nickel/cobalt efflux system</fullName>
    </recommendedName>
</protein>
<keyword evidence="3 8" id="KW-0813">Transport</keyword>
<gene>
    <name evidence="9" type="ORF">ACFQO6_19650</name>
</gene>
<feature type="transmembrane region" description="Helical" evidence="8">
    <location>
        <begin position="277"/>
        <end position="300"/>
    </location>
</feature>
<keyword evidence="10" id="KW-1185">Reference proteome</keyword>
<feature type="transmembrane region" description="Helical" evidence="8">
    <location>
        <begin position="16"/>
        <end position="39"/>
    </location>
</feature>
<evidence type="ECO:0000256" key="7">
    <source>
        <dbReference type="ARBA" id="ARBA00023136"/>
    </source>
</evidence>
<organism evidence="9 10">
    <name type="scientific">Nocardioides astragali</name>
    <dbReference type="NCBI Taxonomy" id="1776736"/>
    <lineage>
        <taxon>Bacteria</taxon>
        <taxon>Bacillati</taxon>
        <taxon>Actinomycetota</taxon>
        <taxon>Actinomycetes</taxon>
        <taxon>Propionibacteriales</taxon>
        <taxon>Nocardioidaceae</taxon>
        <taxon>Nocardioides</taxon>
    </lineage>
</organism>
<dbReference type="InterPro" id="IPR004688">
    <property type="entry name" value="Ni/Co_transpt"/>
</dbReference>
<feature type="transmembrane region" description="Helical" evidence="8">
    <location>
        <begin position="140"/>
        <end position="161"/>
    </location>
</feature>
<keyword evidence="4" id="KW-0533">Nickel</keyword>
<evidence type="ECO:0000256" key="1">
    <source>
        <dbReference type="ARBA" id="ARBA00004127"/>
    </source>
</evidence>
<sequence>MNKTRRAWSPTDRRHLTAMAAVVVALNLVGWGVLLAVVVPQRFEVGSAGVFGVGLGVAAFLLGARHAFDADHIAAIDNTTRKLVGEGRPATTTGFWFGLGHSSVVFGLSLLLAVGVRALADPVRDEGSLLQGSLGTVGTVTAGTFLIVIGLMNLSALLGIVHAYRHLRAGTFDEEHLEHHLHNRGFLARIFKRTMKRVTRARHLYPVGLLMGLGFDTATQIALLVLAGGTAAFALPWYAVLTLPVLFAAGMVLFDSLDGVLMSRAYAWAFLKPIRKIYYNFTVTILSVTVALSIGLLLLVQLASEWVPVLGWAGELDLEHVGFGLVALFILVWGASVAWYHLARIEEKFEKGLT</sequence>
<dbReference type="Pfam" id="PF03824">
    <property type="entry name" value="NicO"/>
    <property type="match status" value="1"/>
</dbReference>
<dbReference type="RefSeq" id="WP_255889083.1">
    <property type="nucleotide sequence ID" value="NZ_JAFMZM010000001.1"/>
</dbReference>
<dbReference type="PANTHER" id="PTHR31611">
    <property type="entry name" value="HIGH-AFFINITY NICKEL TRANSPORT PROTEIN NIC1"/>
    <property type="match status" value="1"/>
</dbReference>
<evidence type="ECO:0000256" key="2">
    <source>
        <dbReference type="ARBA" id="ARBA00010892"/>
    </source>
</evidence>
<keyword evidence="6 8" id="KW-1133">Transmembrane helix</keyword>
<feature type="transmembrane region" description="Helical" evidence="8">
    <location>
        <begin position="95"/>
        <end position="120"/>
    </location>
</feature>
<reference evidence="10" key="1">
    <citation type="journal article" date="2019" name="Int. J. Syst. Evol. Microbiol.">
        <title>The Global Catalogue of Microorganisms (GCM) 10K type strain sequencing project: providing services to taxonomists for standard genome sequencing and annotation.</title>
        <authorList>
            <consortium name="The Broad Institute Genomics Platform"/>
            <consortium name="The Broad Institute Genome Sequencing Center for Infectious Disease"/>
            <person name="Wu L."/>
            <person name="Ma J."/>
        </authorList>
    </citation>
    <scope>NUCLEOTIDE SEQUENCE [LARGE SCALE GENOMIC DNA]</scope>
    <source>
        <strain evidence="10">FCH27</strain>
    </source>
</reference>
<evidence type="ECO:0000256" key="8">
    <source>
        <dbReference type="RuleBase" id="RU362101"/>
    </source>
</evidence>